<dbReference type="Gene3D" id="1.10.10.1100">
    <property type="entry name" value="BFD-like [2Fe-2S]-binding domain"/>
    <property type="match status" value="1"/>
</dbReference>
<dbReference type="InterPro" id="IPR006076">
    <property type="entry name" value="FAD-dep_OxRdtase"/>
</dbReference>
<name>A0A3D2XAQ0_9FIRM</name>
<dbReference type="InterPro" id="IPR041854">
    <property type="entry name" value="BFD-like_2Fe2S-bd_dom_sf"/>
</dbReference>
<dbReference type="Gene3D" id="3.30.9.10">
    <property type="entry name" value="D-Amino Acid Oxidase, subunit A, domain 2"/>
    <property type="match status" value="1"/>
</dbReference>
<protein>
    <submittedName>
        <fullName evidence="3">FAD/NAD(P)-binding oxidoreductase</fullName>
    </submittedName>
</protein>
<dbReference type="Gene3D" id="3.50.50.60">
    <property type="entry name" value="FAD/NAD(P)-binding domain"/>
    <property type="match status" value="1"/>
</dbReference>
<comment type="caution">
    <text evidence="3">The sequence shown here is derived from an EMBL/GenBank/DDBJ whole genome shotgun (WGS) entry which is preliminary data.</text>
</comment>
<accession>A0A3D2XAQ0</accession>
<dbReference type="PANTHER" id="PTHR42720:SF1">
    <property type="entry name" value="GLYCEROL 3-PHOSPHATE OXIDASE"/>
    <property type="match status" value="1"/>
</dbReference>
<dbReference type="Pfam" id="PF01266">
    <property type="entry name" value="DAO"/>
    <property type="match status" value="1"/>
</dbReference>
<dbReference type="InterPro" id="IPR007419">
    <property type="entry name" value="BFD-like_2Fe2S-bd_dom"/>
</dbReference>
<proteinExistence type="predicted"/>
<sequence length="576" mass="63933">MSGKVFERKLNQKLEKYFPGSVSVKIEEDCIRVSGQLKNWEDVVRACSMCVSKDKRLHVVNDIKLLDTNIQGMRIPKETSKELEGMKPDVIIIGGGISGASIARELSKWKLNILLVDKEADLAMQASGRNDGEVHPGVDLNKGSLKQHYVVQGNQIFDKVCKELDVPFKRRGQYVGFKQRHLLPLLAAYAWKKKHICGVTDTRIIRREELRKREPELNDEFAFALYNSSAGCVCPYGLTIAYAENAVQNGAKVSLNTAVLGMDVKDNQIVSVTTNKGILYPKLVINAAGTFAEDIAAMAKDRFYSIHPRKGTNSILDKKSSHLVKSIASIKTITRNKQHTKGGGILRTVHENLLVGPNAIETYEKENFATESKSIKEVFNKQKLTAKGLSERDIITYFTGVRAATFEEDFIIEKGRKTKNLIHCAGIQSPGLTTAPVVALDIEKMVIKELSKTEIVTKNEKFNPRRKGIPVLREMTSEERTKLIQSNPDYGIIICRCEEISKGEIIDALNSPIAVPTVDGIKKRIRPGMGRCQGGFCMPLVSQIISEHKNISIQEVKKSSADAYITLGDTKGGTTC</sequence>
<feature type="domain" description="FAD dependent oxidoreductase" evidence="1">
    <location>
        <begin position="89"/>
        <end position="439"/>
    </location>
</feature>
<dbReference type="PANTHER" id="PTHR42720">
    <property type="entry name" value="GLYCEROL-3-PHOSPHATE DEHYDROGENASE"/>
    <property type="match status" value="1"/>
</dbReference>
<dbReference type="SUPFAM" id="SSF51905">
    <property type="entry name" value="FAD/NAD(P)-binding domain"/>
    <property type="match status" value="1"/>
</dbReference>
<dbReference type="CDD" id="cd19946">
    <property type="entry name" value="GlpA-like_Fer2_BFD-like"/>
    <property type="match status" value="1"/>
</dbReference>
<dbReference type="AlphaFoldDB" id="A0A3D2XAQ0"/>
<evidence type="ECO:0000313" key="4">
    <source>
        <dbReference type="Proteomes" id="UP000262969"/>
    </source>
</evidence>
<dbReference type="Pfam" id="PF04324">
    <property type="entry name" value="Fer2_BFD"/>
    <property type="match status" value="1"/>
</dbReference>
<evidence type="ECO:0000259" key="2">
    <source>
        <dbReference type="Pfam" id="PF04324"/>
    </source>
</evidence>
<dbReference type="Proteomes" id="UP000262969">
    <property type="component" value="Unassembled WGS sequence"/>
</dbReference>
<reference evidence="3 4" key="1">
    <citation type="journal article" date="2018" name="Nat. Biotechnol.">
        <title>A standardized bacterial taxonomy based on genome phylogeny substantially revises the tree of life.</title>
        <authorList>
            <person name="Parks D.H."/>
            <person name="Chuvochina M."/>
            <person name="Waite D.W."/>
            <person name="Rinke C."/>
            <person name="Skarshewski A."/>
            <person name="Chaumeil P.A."/>
            <person name="Hugenholtz P."/>
        </authorList>
    </citation>
    <scope>NUCLEOTIDE SEQUENCE [LARGE SCALE GENOMIC DNA]</scope>
    <source>
        <strain evidence="3">UBA11728</strain>
    </source>
</reference>
<gene>
    <name evidence="3" type="ORF">DHW61_17375</name>
</gene>
<feature type="domain" description="BFD-like [2Fe-2S]-binding" evidence="2">
    <location>
        <begin position="493"/>
        <end position="547"/>
    </location>
</feature>
<dbReference type="InterPro" id="IPR036188">
    <property type="entry name" value="FAD/NAD-bd_sf"/>
</dbReference>
<dbReference type="InterPro" id="IPR052745">
    <property type="entry name" value="G3P_Oxidase/Oxidoreductase"/>
</dbReference>
<evidence type="ECO:0000313" key="3">
    <source>
        <dbReference type="EMBL" id="HCL04151.1"/>
    </source>
</evidence>
<organism evidence="3 4">
    <name type="scientific">Lachnoclostridium phytofermentans</name>
    <dbReference type="NCBI Taxonomy" id="66219"/>
    <lineage>
        <taxon>Bacteria</taxon>
        <taxon>Bacillati</taxon>
        <taxon>Bacillota</taxon>
        <taxon>Clostridia</taxon>
        <taxon>Lachnospirales</taxon>
        <taxon>Lachnospiraceae</taxon>
    </lineage>
</organism>
<evidence type="ECO:0000259" key="1">
    <source>
        <dbReference type="Pfam" id="PF01266"/>
    </source>
</evidence>
<dbReference type="EMBL" id="DPVV01000567">
    <property type="protein sequence ID" value="HCL04151.1"/>
    <property type="molecule type" value="Genomic_DNA"/>
</dbReference>